<sequence length="53" mass="6376">MKKWLCLYRFERQLMPSIGTIFVMHNHCPMRISCLSHTVPPSQWSEFFCCIQL</sequence>
<dbReference type="EMBL" id="JABEZY010000003">
    <property type="protein sequence ID" value="MBA0735322.1"/>
    <property type="molecule type" value="Genomic_DNA"/>
</dbReference>
<keyword evidence="2" id="KW-1185">Reference proteome</keyword>
<evidence type="ECO:0000313" key="1">
    <source>
        <dbReference type="EMBL" id="MBA0735322.1"/>
    </source>
</evidence>
<dbReference type="AlphaFoldDB" id="A0A7J9BGN8"/>
<reference evidence="1 2" key="1">
    <citation type="journal article" date="2019" name="Genome Biol. Evol.">
        <title>Insights into the evolution of the New World diploid cottons (Gossypium, subgenus Houzingenia) based on genome sequencing.</title>
        <authorList>
            <person name="Grover C.E."/>
            <person name="Arick M.A. 2nd"/>
            <person name="Thrash A."/>
            <person name="Conover J.L."/>
            <person name="Sanders W.S."/>
            <person name="Peterson D.G."/>
            <person name="Frelichowski J.E."/>
            <person name="Scheffler J.A."/>
            <person name="Scheffler B.E."/>
            <person name="Wendel J.F."/>
        </authorList>
    </citation>
    <scope>NUCLEOTIDE SEQUENCE [LARGE SCALE GENOMIC DNA]</scope>
    <source>
        <strain evidence="1">5</strain>
        <tissue evidence="1">Leaf</tissue>
    </source>
</reference>
<accession>A0A7J9BGN8</accession>
<dbReference type="Proteomes" id="UP000593579">
    <property type="component" value="Unassembled WGS sequence"/>
</dbReference>
<proteinExistence type="predicted"/>
<protein>
    <submittedName>
        <fullName evidence="1">Uncharacterized protein</fullName>
    </submittedName>
</protein>
<gene>
    <name evidence="1" type="ORF">Gogos_019181</name>
</gene>
<evidence type="ECO:0000313" key="2">
    <source>
        <dbReference type="Proteomes" id="UP000593579"/>
    </source>
</evidence>
<comment type="caution">
    <text evidence="1">The sequence shown here is derived from an EMBL/GenBank/DDBJ whole genome shotgun (WGS) entry which is preliminary data.</text>
</comment>
<organism evidence="1 2">
    <name type="scientific">Gossypium gossypioides</name>
    <name type="common">Mexican cotton</name>
    <name type="synonym">Selera gossypioides</name>
    <dbReference type="NCBI Taxonomy" id="34282"/>
    <lineage>
        <taxon>Eukaryota</taxon>
        <taxon>Viridiplantae</taxon>
        <taxon>Streptophyta</taxon>
        <taxon>Embryophyta</taxon>
        <taxon>Tracheophyta</taxon>
        <taxon>Spermatophyta</taxon>
        <taxon>Magnoliopsida</taxon>
        <taxon>eudicotyledons</taxon>
        <taxon>Gunneridae</taxon>
        <taxon>Pentapetalae</taxon>
        <taxon>rosids</taxon>
        <taxon>malvids</taxon>
        <taxon>Malvales</taxon>
        <taxon>Malvaceae</taxon>
        <taxon>Malvoideae</taxon>
        <taxon>Gossypium</taxon>
    </lineage>
</organism>
<name>A0A7J9BGN8_GOSGO</name>